<name>A0A836LLD2_9TRYP</name>
<reference evidence="2 3" key="1">
    <citation type="submission" date="2021-02" db="EMBL/GenBank/DDBJ databases">
        <title>Porcisia hertigi Genome sequencing and assembly.</title>
        <authorList>
            <person name="Almutairi H."/>
            <person name="Gatherer D."/>
        </authorList>
    </citation>
    <scope>NUCLEOTIDE SEQUENCE [LARGE SCALE GENOMIC DNA]</scope>
    <source>
        <strain evidence="2 3">C119</strain>
    </source>
</reference>
<dbReference type="AlphaFoldDB" id="A0A836LLD2"/>
<feature type="compositionally biased region" description="Polar residues" evidence="1">
    <location>
        <begin position="291"/>
        <end position="300"/>
    </location>
</feature>
<feature type="compositionally biased region" description="Acidic residues" evidence="1">
    <location>
        <begin position="88"/>
        <end position="145"/>
    </location>
</feature>
<dbReference type="GeneID" id="94293306"/>
<feature type="compositionally biased region" description="Basic and acidic residues" evidence="1">
    <location>
        <begin position="146"/>
        <end position="169"/>
    </location>
</feature>
<feature type="region of interest" description="Disordered" evidence="1">
    <location>
        <begin position="72"/>
        <end position="179"/>
    </location>
</feature>
<dbReference type="EMBL" id="JAFJZO010000004">
    <property type="protein sequence ID" value="KAG5511692.1"/>
    <property type="molecule type" value="Genomic_DNA"/>
</dbReference>
<keyword evidence="3" id="KW-1185">Reference proteome</keyword>
<accession>A0A836LLD2</accession>
<dbReference type="KEGG" id="phet:94293306"/>
<evidence type="ECO:0000313" key="2">
    <source>
        <dbReference type="EMBL" id="KAG5511692.1"/>
    </source>
</evidence>
<gene>
    <name evidence="2" type="ORF">JKF63_07289</name>
</gene>
<comment type="caution">
    <text evidence="2">The sequence shown here is derived from an EMBL/GenBank/DDBJ whole genome shotgun (WGS) entry which is preliminary data.</text>
</comment>
<protein>
    <submittedName>
        <fullName evidence="2">Uncharacterized protein</fullName>
    </submittedName>
</protein>
<evidence type="ECO:0000313" key="3">
    <source>
        <dbReference type="Proteomes" id="UP000674318"/>
    </source>
</evidence>
<proteinExistence type="predicted"/>
<feature type="region of interest" description="Disordered" evidence="1">
    <location>
        <begin position="265"/>
        <end position="300"/>
    </location>
</feature>
<dbReference type="OrthoDB" id="273245at2759"/>
<dbReference type="RefSeq" id="XP_067759784.1">
    <property type="nucleotide sequence ID" value="XM_067903229.1"/>
</dbReference>
<dbReference type="Proteomes" id="UP000674318">
    <property type="component" value="Unassembled WGS sequence"/>
</dbReference>
<sequence>MPSNAELDAKLTELLRVMVSRLPNNKTLPTAVVQQLLCSRYGDTYPEPYVANHATFISDTIKTLMAQKERAVAPAATTTTNGACHEGSEEEDDDDDDSSASDEDDSDEEEEEDEEDDEEDEEASGSEDDDDDSDSQDDESEENHDETEGPEKKRVRGEVVDGIASKEQRASAAGPSTVSVAERCKAMAECLRKLSYRVRAPTAEETLEEYLQQFLIAEFEKHNMDPDKYSKSDIKRYRIKREVDLLQQDGASLTLDRRNRAGRGFGNVAASKEEGDSASQAAPSLSAASARQTSMFLDDD</sequence>
<evidence type="ECO:0000256" key="1">
    <source>
        <dbReference type="SAM" id="MobiDB-lite"/>
    </source>
</evidence>
<organism evidence="2 3">
    <name type="scientific">Porcisia hertigi</name>
    <dbReference type="NCBI Taxonomy" id="2761500"/>
    <lineage>
        <taxon>Eukaryota</taxon>
        <taxon>Discoba</taxon>
        <taxon>Euglenozoa</taxon>
        <taxon>Kinetoplastea</taxon>
        <taxon>Metakinetoplastina</taxon>
        <taxon>Trypanosomatida</taxon>
        <taxon>Trypanosomatidae</taxon>
        <taxon>Leishmaniinae</taxon>
        <taxon>Porcisia</taxon>
    </lineage>
</organism>
<feature type="compositionally biased region" description="Low complexity" evidence="1">
    <location>
        <begin position="277"/>
        <end position="290"/>
    </location>
</feature>